<reference evidence="5" key="1">
    <citation type="journal article" date="2016" name="Nat. Biotechnol.">
        <title>Sequencing wild and cultivated cassava and related species reveals extensive interspecific hybridization and genetic diversity.</title>
        <authorList>
            <person name="Bredeson J.V."/>
            <person name="Lyons J.B."/>
            <person name="Prochnik S.E."/>
            <person name="Wu G.A."/>
            <person name="Ha C.M."/>
            <person name="Edsinger-Gonzales E."/>
            <person name="Grimwood J."/>
            <person name="Schmutz J."/>
            <person name="Rabbi I.Y."/>
            <person name="Egesi C."/>
            <person name="Nauluvula P."/>
            <person name="Lebot V."/>
            <person name="Ndunguru J."/>
            <person name="Mkamilo G."/>
            <person name="Bart R.S."/>
            <person name="Setter T.L."/>
            <person name="Gleadow R.M."/>
            <person name="Kulakow P."/>
            <person name="Ferguson M.E."/>
            <person name="Rounsley S."/>
            <person name="Rokhsar D.S."/>
        </authorList>
    </citation>
    <scope>NUCLEOTIDE SEQUENCE [LARGE SCALE GENOMIC DNA]</scope>
    <source>
        <strain evidence="5">cv. AM560-2</strain>
    </source>
</reference>
<gene>
    <name evidence="4" type="ORF">MANES_12G069600v8</name>
</gene>
<dbReference type="OrthoDB" id="7537227at2759"/>
<dbReference type="Proteomes" id="UP000091857">
    <property type="component" value="Chromosome 12"/>
</dbReference>
<dbReference type="Pfam" id="PF23005">
    <property type="entry name" value="DUF7032"/>
    <property type="match status" value="1"/>
</dbReference>
<dbReference type="SUPFAM" id="SSF48371">
    <property type="entry name" value="ARM repeat"/>
    <property type="match status" value="2"/>
</dbReference>
<dbReference type="PANTHER" id="PTHR46043">
    <property type="entry name" value="ARM REPEAT SUPERFAMILY PROTEIN"/>
    <property type="match status" value="1"/>
</dbReference>
<name>A0A2C9UUF5_MANES</name>
<dbReference type="AlphaFoldDB" id="A0A2C9UUF5"/>
<dbReference type="PANTHER" id="PTHR46043:SF2">
    <property type="entry name" value="ARM REPEAT SUPERFAMILY PROTEIN"/>
    <property type="match status" value="1"/>
</dbReference>
<proteinExistence type="predicted"/>
<keyword evidence="5" id="KW-1185">Reference proteome</keyword>
<organism evidence="4 5">
    <name type="scientific">Manihot esculenta</name>
    <name type="common">Cassava</name>
    <name type="synonym">Jatropha manihot</name>
    <dbReference type="NCBI Taxonomy" id="3983"/>
    <lineage>
        <taxon>Eukaryota</taxon>
        <taxon>Viridiplantae</taxon>
        <taxon>Streptophyta</taxon>
        <taxon>Embryophyta</taxon>
        <taxon>Tracheophyta</taxon>
        <taxon>Spermatophyta</taxon>
        <taxon>Magnoliopsida</taxon>
        <taxon>eudicotyledons</taxon>
        <taxon>Gunneridae</taxon>
        <taxon>Pentapetalae</taxon>
        <taxon>rosids</taxon>
        <taxon>fabids</taxon>
        <taxon>Malpighiales</taxon>
        <taxon>Euphorbiaceae</taxon>
        <taxon>Crotonoideae</taxon>
        <taxon>Manihoteae</taxon>
        <taxon>Manihot</taxon>
    </lineage>
</organism>
<feature type="region of interest" description="Disordered" evidence="2">
    <location>
        <begin position="1"/>
        <end position="25"/>
    </location>
</feature>
<sequence>MHPSTATITPQPSLPPPPPSPDKPPQTFLDLITGVLSLLLVSSLSVRSFIGRWQVIRTKLSSLQSSLYLLSDSPHWSQNPLLHTLLPSLLSTLQRLHSLSHQCALSSFPGGKLLFQSDLDMASSSLSNHLHDLDLLLKSGVLHQSNAIVLSHPGPNSDKDELAFFVRDLFTRLQIGGVEFKKKALDSLIQILNDDEKSASLVAKEGKVGCLISLLDSHNQRVIQEQAVLAVSILAAGSDEARKTVFEEGGLGPLLRILDTGSMLLKEKAAIAIEAITADPENGWAISAYGGVSLLIEACRSGSEATQTHAVGAIRNVAAVEDIKMALAEEGAVPVLVQLLVSGTSAAQEKAAHCVAILASSGEYFRMLIIQEKGLQRLMDLIQSLPNSDTVEHVMRAISSLSVSDSTARILSSSTLFVIRLSEFTKQGSLLLQQISVSLLAGLSISDGNKRAISGCIASLVKLMEMPKPAGIQEAATAALVSLLTVRSNRKELMRDEKSLMKLVQMLDPKHELVAKKFPVMVVAAVVSGGSGECRKRLLDAGAYQHLQRLAEMEVAGAKKAMQRLAGNKLKNIFSRTWRE</sequence>
<evidence type="ECO:0000313" key="4">
    <source>
        <dbReference type="EMBL" id="OAY35067.1"/>
    </source>
</evidence>
<evidence type="ECO:0000313" key="5">
    <source>
        <dbReference type="Proteomes" id="UP000091857"/>
    </source>
</evidence>
<feature type="compositionally biased region" description="Pro residues" evidence="2">
    <location>
        <begin position="12"/>
        <end position="24"/>
    </location>
</feature>
<dbReference type="InterPro" id="IPR000225">
    <property type="entry name" value="Armadillo"/>
</dbReference>
<feature type="domain" description="DUF7032" evidence="3">
    <location>
        <begin position="34"/>
        <end position="141"/>
    </location>
</feature>
<evidence type="ECO:0000256" key="1">
    <source>
        <dbReference type="ARBA" id="ARBA00022737"/>
    </source>
</evidence>
<dbReference type="OMA" id="QEKSANC"/>
<dbReference type="InterPro" id="IPR016024">
    <property type="entry name" value="ARM-type_fold"/>
</dbReference>
<comment type="caution">
    <text evidence="4">The sequence shown here is derived from an EMBL/GenBank/DDBJ whole genome shotgun (WGS) entry which is preliminary data.</text>
</comment>
<evidence type="ECO:0000259" key="3">
    <source>
        <dbReference type="Pfam" id="PF23005"/>
    </source>
</evidence>
<dbReference type="InterPro" id="IPR054296">
    <property type="entry name" value="DUF7032"/>
</dbReference>
<dbReference type="EMBL" id="CM004398">
    <property type="protein sequence ID" value="OAY35067.1"/>
    <property type="molecule type" value="Genomic_DNA"/>
</dbReference>
<keyword evidence="1" id="KW-0677">Repeat</keyword>
<dbReference type="Gene3D" id="1.25.10.10">
    <property type="entry name" value="Leucine-rich Repeat Variant"/>
    <property type="match status" value="3"/>
</dbReference>
<evidence type="ECO:0000256" key="2">
    <source>
        <dbReference type="SAM" id="MobiDB-lite"/>
    </source>
</evidence>
<dbReference type="SMART" id="SM00185">
    <property type="entry name" value="ARM"/>
    <property type="match status" value="6"/>
</dbReference>
<dbReference type="Gramene" id="Manes.12G069600.1.v8.1">
    <property type="protein sequence ID" value="Manes.12G069600.1.v8.1.CDS.1"/>
    <property type="gene ID" value="Manes.12G069600.v8.1"/>
</dbReference>
<dbReference type="STRING" id="3983.A0A2C9UUF5"/>
<protein>
    <recommendedName>
        <fullName evidence="3">DUF7032 domain-containing protein</fullName>
    </recommendedName>
</protein>
<dbReference type="InterPro" id="IPR011989">
    <property type="entry name" value="ARM-like"/>
</dbReference>
<accession>A0A2C9UUF5</accession>